<evidence type="ECO:0000256" key="3">
    <source>
        <dbReference type="ARBA" id="ARBA00022801"/>
    </source>
</evidence>
<keyword evidence="9" id="KW-1133">Transmembrane helix</keyword>
<feature type="transmembrane region" description="Helical" evidence="9">
    <location>
        <begin position="322"/>
        <end position="341"/>
    </location>
</feature>
<dbReference type="SUPFAM" id="SSF56601">
    <property type="entry name" value="beta-lactamase/transpeptidase-like"/>
    <property type="match status" value="1"/>
</dbReference>
<evidence type="ECO:0000313" key="12">
    <source>
        <dbReference type="EMBL" id="MFD1739359.1"/>
    </source>
</evidence>
<dbReference type="Pfam" id="PF00768">
    <property type="entry name" value="Peptidase_S11"/>
    <property type="match status" value="1"/>
</dbReference>
<dbReference type="InterPro" id="IPR018044">
    <property type="entry name" value="Peptidase_S11"/>
</dbReference>
<dbReference type="RefSeq" id="WP_377930588.1">
    <property type="nucleotide sequence ID" value="NZ_JBHUEM010000054.1"/>
</dbReference>
<comment type="similarity">
    <text evidence="1 7">Belongs to the peptidase S11 family.</text>
</comment>
<evidence type="ECO:0000256" key="7">
    <source>
        <dbReference type="RuleBase" id="RU004016"/>
    </source>
</evidence>
<dbReference type="GO" id="GO:0004180">
    <property type="term" value="F:carboxypeptidase activity"/>
    <property type="evidence" value="ECO:0007669"/>
    <property type="project" value="UniProtKB-KW"/>
</dbReference>
<dbReference type="Gene3D" id="3.40.710.10">
    <property type="entry name" value="DD-peptidase/beta-lactamase superfamily"/>
    <property type="match status" value="1"/>
</dbReference>
<dbReference type="PANTHER" id="PTHR21581">
    <property type="entry name" value="D-ALANYL-D-ALANINE CARBOXYPEPTIDASE"/>
    <property type="match status" value="1"/>
</dbReference>
<dbReference type="PANTHER" id="PTHR21581:SF33">
    <property type="entry name" value="D-ALANYL-D-ALANINE CARBOXYPEPTIDASE DACB"/>
    <property type="match status" value="1"/>
</dbReference>
<dbReference type="InterPro" id="IPR012338">
    <property type="entry name" value="Beta-lactam/transpept-like"/>
</dbReference>
<protein>
    <submittedName>
        <fullName evidence="12">D-alanyl-D-alanine carboxypeptidase family protein</fullName>
        <ecNumber evidence="12">3.4.-.-</ecNumber>
    </submittedName>
</protein>
<evidence type="ECO:0000313" key="13">
    <source>
        <dbReference type="Proteomes" id="UP001597214"/>
    </source>
</evidence>
<keyword evidence="4" id="KW-0133">Cell shape</keyword>
<evidence type="ECO:0000256" key="8">
    <source>
        <dbReference type="SAM" id="MobiDB-lite"/>
    </source>
</evidence>
<evidence type="ECO:0000256" key="1">
    <source>
        <dbReference type="ARBA" id="ARBA00007164"/>
    </source>
</evidence>
<keyword evidence="12" id="KW-0121">Carboxypeptidase</keyword>
<feature type="compositionally biased region" description="Basic and acidic residues" evidence="8">
    <location>
        <begin position="286"/>
        <end position="299"/>
    </location>
</feature>
<feature type="signal peptide" evidence="10">
    <location>
        <begin position="1"/>
        <end position="20"/>
    </location>
</feature>
<keyword evidence="12" id="KW-0645">Protease</keyword>
<proteinExistence type="inferred from homology"/>
<dbReference type="Proteomes" id="UP001597214">
    <property type="component" value="Unassembled WGS sequence"/>
</dbReference>
<name>A0ABW4LX25_9BACI</name>
<evidence type="ECO:0000259" key="11">
    <source>
        <dbReference type="Pfam" id="PF00768"/>
    </source>
</evidence>
<evidence type="ECO:0000256" key="4">
    <source>
        <dbReference type="ARBA" id="ARBA00022960"/>
    </source>
</evidence>
<dbReference type="InterPro" id="IPR001967">
    <property type="entry name" value="Peptidase_S11_N"/>
</dbReference>
<gene>
    <name evidence="12" type="ORF">ACFSCX_23025</name>
</gene>
<evidence type="ECO:0000256" key="9">
    <source>
        <dbReference type="SAM" id="Phobius"/>
    </source>
</evidence>
<comment type="caution">
    <text evidence="12">The sequence shown here is derived from an EMBL/GenBank/DDBJ whole genome shotgun (WGS) entry which is preliminary data.</text>
</comment>
<keyword evidence="3 12" id="KW-0378">Hydrolase</keyword>
<reference evidence="13" key="1">
    <citation type="journal article" date="2019" name="Int. J. Syst. Evol. Microbiol.">
        <title>The Global Catalogue of Microorganisms (GCM) 10K type strain sequencing project: providing services to taxonomists for standard genome sequencing and annotation.</title>
        <authorList>
            <consortium name="The Broad Institute Genomics Platform"/>
            <consortium name="The Broad Institute Genome Sequencing Center for Infectious Disease"/>
            <person name="Wu L."/>
            <person name="Ma J."/>
        </authorList>
    </citation>
    <scope>NUCLEOTIDE SEQUENCE [LARGE SCALE GENOMIC DNA]</scope>
    <source>
        <strain evidence="13">CCUG 49339</strain>
    </source>
</reference>
<sequence>MKRTSILILVMILCSFPLSAHINAQDHGVSINSESAILIDAKTGITLYEKNSRDIMYPASITKIVTAIVAIEEGKLDDIVVVSKNATNVEGTRVYLNEGEQVSMHKLVQGLLINSGNDAGVAIAEHMDGSEEAFSERMTRFVREKVGVEQTIFQNPHGLYDPDHFTTAYDMALITRYAMKNETFTKIMGTRSLPWEGESWETTIYNHHKLVRGEIPYEGVIGGKNGYVQKSGYTLVTVAEREKTQLIAVTLKASRKNDAYKDTIKLLDYGFENFDTSLLPKPKQNSKNDQKDREPILEKKGISMEKESLEPVEKESVNDHNLINFLVTLALVEMFVISLIVKIRKNNLHKV</sequence>
<feature type="domain" description="Peptidase S11 D-alanyl-D-alanine carboxypeptidase A N-terminal" evidence="11">
    <location>
        <begin position="29"/>
        <end position="254"/>
    </location>
</feature>
<keyword evidence="6" id="KW-0961">Cell wall biogenesis/degradation</keyword>
<keyword evidence="13" id="KW-1185">Reference proteome</keyword>
<organism evidence="12 13">
    <name type="scientific">Bacillus salitolerans</name>
    <dbReference type="NCBI Taxonomy" id="1437434"/>
    <lineage>
        <taxon>Bacteria</taxon>
        <taxon>Bacillati</taxon>
        <taxon>Bacillota</taxon>
        <taxon>Bacilli</taxon>
        <taxon>Bacillales</taxon>
        <taxon>Bacillaceae</taxon>
        <taxon>Bacillus</taxon>
    </lineage>
</organism>
<feature type="chain" id="PRO_5046912388" evidence="10">
    <location>
        <begin position="21"/>
        <end position="351"/>
    </location>
</feature>
<dbReference type="PRINTS" id="PR00725">
    <property type="entry name" value="DADACBPTASE1"/>
</dbReference>
<evidence type="ECO:0000256" key="5">
    <source>
        <dbReference type="ARBA" id="ARBA00022984"/>
    </source>
</evidence>
<keyword evidence="2 10" id="KW-0732">Signal</keyword>
<keyword evidence="5" id="KW-0573">Peptidoglycan synthesis</keyword>
<feature type="region of interest" description="Disordered" evidence="8">
    <location>
        <begin position="280"/>
        <end position="299"/>
    </location>
</feature>
<keyword evidence="9" id="KW-0472">Membrane</keyword>
<evidence type="ECO:0000256" key="2">
    <source>
        <dbReference type="ARBA" id="ARBA00022729"/>
    </source>
</evidence>
<evidence type="ECO:0000256" key="6">
    <source>
        <dbReference type="ARBA" id="ARBA00023316"/>
    </source>
</evidence>
<accession>A0ABW4LX25</accession>
<keyword evidence="9" id="KW-0812">Transmembrane</keyword>
<dbReference type="EC" id="3.4.-.-" evidence="12"/>
<evidence type="ECO:0000256" key="10">
    <source>
        <dbReference type="SAM" id="SignalP"/>
    </source>
</evidence>
<dbReference type="EMBL" id="JBHUEM010000054">
    <property type="protein sequence ID" value="MFD1739359.1"/>
    <property type="molecule type" value="Genomic_DNA"/>
</dbReference>